<dbReference type="SUPFAM" id="SSF51735">
    <property type="entry name" value="NAD(P)-binding Rossmann-fold domains"/>
    <property type="match status" value="1"/>
</dbReference>
<dbReference type="EMBL" id="CP130319">
    <property type="protein sequence ID" value="WNR42951.1"/>
    <property type="molecule type" value="Genomic_DNA"/>
</dbReference>
<proteinExistence type="inferred from homology"/>
<dbReference type="AlphaFoldDB" id="A0AA96RJA7"/>
<evidence type="ECO:0000313" key="6">
    <source>
        <dbReference type="Proteomes" id="UP001304650"/>
    </source>
</evidence>
<keyword evidence="2" id="KW-0560">Oxidoreductase</keyword>
<dbReference type="PANTHER" id="PTHR22604:SF105">
    <property type="entry name" value="TRANS-1,2-DIHYDROBENZENE-1,2-DIOL DEHYDROGENASE"/>
    <property type="match status" value="1"/>
</dbReference>
<evidence type="ECO:0000256" key="1">
    <source>
        <dbReference type="ARBA" id="ARBA00010928"/>
    </source>
</evidence>
<dbReference type="Gene3D" id="3.30.360.10">
    <property type="entry name" value="Dihydrodipicolinate Reductase, domain 2"/>
    <property type="match status" value="1"/>
</dbReference>
<dbReference type="GO" id="GO:0000166">
    <property type="term" value="F:nucleotide binding"/>
    <property type="evidence" value="ECO:0007669"/>
    <property type="project" value="InterPro"/>
</dbReference>
<feature type="domain" description="GFO/IDH/MocA-like oxidoreductase" evidence="4">
    <location>
        <begin position="134"/>
        <end position="252"/>
    </location>
</feature>
<dbReference type="InterPro" id="IPR050984">
    <property type="entry name" value="Gfo/Idh/MocA_domain"/>
</dbReference>
<dbReference type="InterPro" id="IPR000683">
    <property type="entry name" value="Gfo/Idh/MocA-like_OxRdtase_N"/>
</dbReference>
<feature type="domain" description="Gfo/Idh/MocA-like oxidoreductase N-terminal" evidence="3">
    <location>
        <begin position="5"/>
        <end position="124"/>
    </location>
</feature>
<dbReference type="Pfam" id="PF22725">
    <property type="entry name" value="GFO_IDH_MocA_C3"/>
    <property type="match status" value="1"/>
</dbReference>
<dbReference type="Proteomes" id="UP001304650">
    <property type="component" value="Chromosome"/>
</dbReference>
<dbReference type="Gene3D" id="3.40.50.720">
    <property type="entry name" value="NAD(P)-binding Rossmann-like Domain"/>
    <property type="match status" value="1"/>
</dbReference>
<sequence length="331" mass="36872">METKLRWGILGSSMIARIAVIPAIQASETGIVRAVASRSEEKAKQTAEKFEIPFYYGSYEELLADPEIDAVYIPLPNHLHYEWTIRSAQAGKHILCEKPLALNSTQAGKMVAACEEAGVRLSEAFMYRFHPRIERIQEIIRSGEIGEIRAMHGSFTFNNAAKESDIRFHADWGGGGLYDVGCYPLSAARLILGQEPEAVTCHALFSPNHGDVDMMASGLVEFPGGVALTFDCGMWAEFRHTLEILGTKGRIVLPQAFLAGDTAHNFLVITGKEQREEQPDPCNPYLLEVDDFARNVAKLQTPRFPPQDAILNMRLLEACLRSARERKRIIL</sequence>
<dbReference type="KEGG" id="proo:MJB10_17740"/>
<comment type="similarity">
    <text evidence="1">Belongs to the Gfo/Idh/MocA family.</text>
</comment>
<name>A0AA96RJA7_9BACL</name>
<dbReference type="InterPro" id="IPR055170">
    <property type="entry name" value="GFO_IDH_MocA-like_dom"/>
</dbReference>
<dbReference type="GO" id="GO:0016491">
    <property type="term" value="F:oxidoreductase activity"/>
    <property type="evidence" value="ECO:0007669"/>
    <property type="project" value="UniProtKB-KW"/>
</dbReference>
<reference evidence="5" key="1">
    <citation type="submission" date="2022-02" db="EMBL/GenBank/DDBJ databases">
        <title>Paenibacillus sp. MBLB1832 Whole Genome Shotgun Sequencing.</title>
        <authorList>
            <person name="Hwang C.Y."/>
            <person name="Cho E.-S."/>
            <person name="Seo M.-J."/>
        </authorList>
    </citation>
    <scope>NUCLEOTIDE SEQUENCE</scope>
    <source>
        <strain evidence="5">MBLB1832</strain>
    </source>
</reference>
<accession>A0AA96RJA7</accession>
<dbReference type="SUPFAM" id="SSF55347">
    <property type="entry name" value="Glyceraldehyde-3-phosphate dehydrogenase-like, C-terminal domain"/>
    <property type="match status" value="1"/>
</dbReference>
<evidence type="ECO:0000256" key="2">
    <source>
        <dbReference type="ARBA" id="ARBA00023002"/>
    </source>
</evidence>
<gene>
    <name evidence="5" type="ORF">MJB10_17740</name>
</gene>
<evidence type="ECO:0000313" key="5">
    <source>
        <dbReference type="EMBL" id="WNR42951.1"/>
    </source>
</evidence>
<organism evidence="5 6">
    <name type="scientific">Paenibacillus roseopurpureus</name>
    <dbReference type="NCBI Taxonomy" id="2918901"/>
    <lineage>
        <taxon>Bacteria</taxon>
        <taxon>Bacillati</taxon>
        <taxon>Bacillota</taxon>
        <taxon>Bacilli</taxon>
        <taxon>Bacillales</taxon>
        <taxon>Paenibacillaceae</taxon>
        <taxon>Paenibacillus</taxon>
    </lineage>
</organism>
<evidence type="ECO:0000259" key="4">
    <source>
        <dbReference type="Pfam" id="PF22725"/>
    </source>
</evidence>
<keyword evidence="6" id="KW-1185">Reference proteome</keyword>
<dbReference type="RefSeq" id="WP_314796811.1">
    <property type="nucleotide sequence ID" value="NZ_CP130319.1"/>
</dbReference>
<evidence type="ECO:0000259" key="3">
    <source>
        <dbReference type="Pfam" id="PF01408"/>
    </source>
</evidence>
<dbReference type="Pfam" id="PF01408">
    <property type="entry name" value="GFO_IDH_MocA"/>
    <property type="match status" value="1"/>
</dbReference>
<dbReference type="PANTHER" id="PTHR22604">
    <property type="entry name" value="OXIDOREDUCTASES"/>
    <property type="match status" value="1"/>
</dbReference>
<protein>
    <submittedName>
        <fullName evidence="5">Gfo/Idh/MocA family oxidoreductase</fullName>
    </submittedName>
</protein>
<dbReference type="InterPro" id="IPR036291">
    <property type="entry name" value="NAD(P)-bd_dom_sf"/>
</dbReference>